<feature type="compositionally biased region" description="Basic and acidic residues" evidence="4">
    <location>
        <begin position="257"/>
        <end position="272"/>
    </location>
</feature>
<feature type="region of interest" description="Disordered" evidence="4">
    <location>
        <begin position="255"/>
        <end position="275"/>
    </location>
</feature>
<dbReference type="Proteomes" id="UP000053342">
    <property type="component" value="Unassembled WGS sequence"/>
</dbReference>
<evidence type="ECO:0000256" key="4">
    <source>
        <dbReference type="SAM" id="MobiDB-lite"/>
    </source>
</evidence>
<feature type="compositionally biased region" description="Basic and acidic residues" evidence="4">
    <location>
        <begin position="200"/>
        <end position="218"/>
    </location>
</feature>
<keyword evidence="7" id="KW-1185">Reference proteome</keyword>
<evidence type="ECO:0000259" key="5">
    <source>
        <dbReference type="PROSITE" id="PS50984"/>
    </source>
</evidence>
<comment type="similarity">
    <text evidence="1">Belongs to the pseudouridine synthase TruD family.</text>
</comment>
<feature type="domain" description="TRUD" evidence="5">
    <location>
        <begin position="411"/>
        <end position="678"/>
    </location>
</feature>
<dbReference type="NCBIfam" id="TIGR00094">
    <property type="entry name" value="tRNA_TruD_broad"/>
    <property type="match status" value="1"/>
</dbReference>
<feature type="region of interest" description="Disordered" evidence="4">
    <location>
        <begin position="198"/>
        <end position="218"/>
    </location>
</feature>
<dbReference type="EMBL" id="KN847338">
    <property type="protein sequence ID" value="KIW40315.1"/>
    <property type="molecule type" value="Genomic_DNA"/>
</dbReference>
<dbReference type="InterPro" id="IPR001656">
    <property type="entry name" value="PsdUridine_synth_TruD"/>
</dbReference>
<feature type="compositionally biased region" description="Basic and acidic residues" evidence="4">
    <location>
        <begin position="129"/>
        <end position="139"/>
    </location>
</feature>
<feature type="region of interest" description="Disordered" evidence="4">
    <location>
        <begin position="87"/>
        <end position="166"/>
    </location>
</feature>
<keyword evidence="3" id="KW-0413">Isomerase</keyword>
<dbReference type="InterPro" id="IPR011760">
    <property type="entry name" value="PsdUridine_synth_TruD_insert"/>
</dbReference>
<dbReference type="Pfam" id="PF01142">
    <property type="entry name" value="TruD"/>
    <property type="match status" value="1"/>
</dbReference>
<dbReference type="AlphaFoldDB" id="A0A0D2DCW8"/>
<proteinExistence type="inferred from homology"/>
<dbReference type="GO" id="GO:0003723">
    <property type="term" value="F:RNA binding"/>
    <property type="evidence" value="ECO:0007669"/>
    <property type="project" value="InterPro"/>
</dbReference>
<dbReference type="PANTHER" id="PTHR13326:SF21">
    <property type="entry name" value="PSEUDOURIDYLATE SYNTHASE PUS7L"/>
    <property type="match status" value="1"/>
</dbReference>
<dbReference type="PROSITE" id="PS50984">
    <property type="entry name" value="TRUD"/>
    <property type="match status" value="1"/>
</dbReference>
<dbReference type="CDD" id="cd02576">
    <property type="entry name" value="PseudoU_synth_ScPUS7"/>
    <property type="match status" value="1"/>
</dbReference>
<evidence type="ECO:0000256" key="3">
    <source>
        <dbReference type="ARBA" id="ARBA00023235"/>
    </source>
</evidence>
<dbReference type="OrthoDB" id="447290at2759"/>
<dbReference type="Gene3D" id="3.30.2350.20">
    <property type="entry name" value="TruD, catalytic domain"/>
    <property type="match status" value="2"/>
</dbReference>
<dbReference type="GO" id="GO:0009982">
    <property type="term" value="F:pseudouridine synthase activity"/>
    <property type="evidence" value="ECO:0007669"/>
    <property type="project" value="InterPro"/>
</dbReference>
<evidence type="ECO:0000313" key="7">
    <source>
        <dbReference type="Proteomes" id="UP000053342"/>
    </source>
</evidence>
<dbReference type="InterPro" id="IPR020119">
    <property type="entry name" value="PsdUridine_synth_TruD_CS"/>
</dbReference>
<dbReference type="PROSITE" id="PS01268">
    <property type="entry name" value="UPF0024"/>
    <property type="match status" value="1"/>
</dbReference>
<evidence type="ECO:0000256" key="2">
    <source>
        <dbReference type="ARBA" id="ARBA00022694"/>
    </source>
</evidence>
<dbReference type="GeneID" id="27359596"/>
<organism evidence="6 7">
    <name type="scientific">Exophiala oligosperma</name>
    <dbReference type="NCBI Taxonomy" id="215243"/>
    <lineage>
        <taxon>Eukaryota</taxon>
        <taxon>Fungi</taxon>
        <taxon>Dikarya</taxon>
        <taxon>Ascomycota</taxon>
        <taxon>Pezizomycotina</taxon>
        <taxon>Eurotiomycetes</taxon>
        <taxon>Chaetothyriomycetidae</taxon>
        <taxon>Chaetothyriales</taxon>
        <taxon>Herpotrichiellaceae</taxon>
        <taxon>Exophiala</taxon>
    </lineage>
</organism>
<protein>
    <recommendedName>
        <fullName evidence="5">TRUD domain-containing protein</fullName>
    </recommendedName>
</protein>
<name>A0A0D2DCW8_9EURO</name>
<feature type="compositionally biased region" description="Basic and acidic residues" evidence="4">
    <location>
        <begin position="723"/>
        <end position="738"/>
    </location>
</feature>
<dbReference type="SUPFAM" id="SSF55120">
    <property type="entry name" value="Pseudouridine synthase"/>
    <property type="match status" value="1"/>
</dbReference>
<evidence type="ECO:0000313" key="6">
    <source>
        <dbReference type="EMBL" id="KIW40315.1"/>
    </source>
</evidence>
<reference evidence="6 7" key="1">
    <citation type="submission" date="2015-01" db="EMBL/GenBank/DDBJ databases">
        <title>The Genome Sequence of Exophiala oligosperma CBS72588.</title>
        <authorList>
            <consortium name="The Broad Institute Genomics Platform"/>
            <person name="Cuomo C."/>
            <person name="de Hoog S."/>
            <person name="Gorbushina A."/>
            <person name="Stielow B."/>
            <person name="Teixiera M."/>
            <person name="Abouelleil A."/>
            <person name="Chapman S.B."/>
            <person name="Priest M."/>
            <person name="Young S.K."/>
            <person name="Wortman J."/>
            <person name="Nusbaum C."/>
            <person name="Birren B."/>
        </authorList>
    </citation>
    <scope>NUCLEOTIDE SEQUENCE [LARGE SCALE GENOMIC DNA]</scope>
    <source>
        <strain evidence="6 7">CBS 72588</strain>
    </source>
</reference>
<gene>
    <name evidence="6" type="ORF">PV06_07522</name>
</gene>
<dbReference type="PIRSF" id="PIRSF037016">
    <property type="entry name" value="Pseudouridin_synth_euk_prd"/>
    <property type="match status" value="1"/>
</dbReference>
<dbReference type="InterPro" id="IPR042214">
    <property type="entry name" value="TruD_catalytic"/>
</dbReference>
<sequence length="779" mass="85902">MSDLNSDERPQKRPRLENDQDSVPATKLADTFVTDDEIAKELQVGITTYVDPSKSVFRGVLKKRYTDFLVNEILPDGTVLHLRNTTVARSGGGAPSSTTESSSTVQANSHDESSQGPAKSDAASAQNEKPIEQESRTDEAPVQGEKPIERDSQSNEVVKNAVQETKQEVTEDDRAKLVNYFNDEAVVELMSLYESIVQSPDKKPKDHPTVRTEFTSDRSVRSQIHQDIRRIFNRKIDSSTDKDGILVLTAAAATTNRGRDGRQSNQKKDGRPGKLGWLDRGGEYVHFTLYKENKDTLEVISFMTKQLRTTNKTFQFAGTKDRRAVTVQRVSAYRVDADRLASLNRSLRYSAVGDFQYQKEGLELGDLSGNEFVITLRDCSVIGSDAGSADEKASAVQVQLSHALRQLREKGFLNYYGLQRFGTFAQRTDVVGVKILQGDFKGACEAILDFSPTALQGPESLPAGVLVGQDDRARALGIDSWQRTGKVGAALDSIPRKFSAETALIRHLGRNSKDYMGALLSIQRNLRLMYVHAYQSLIWNLAVGERWKLFGGNVVGGDLVLVHEHKDKQAPTEPEQSVDADGEVIIQPSGEDRASDPNDVFERAKPLTAEEAASGKYTIFDVVLPLPGFDVVYPANASGEWYKTFMASEAGGALDPHNMRRKQRDFSLSGSYRKIMARIGEEFDVKVHQYADDDAQFVETDMDRLKSNNAANGENRATGEAVVKNDKGEVGNGDGDSRPTKLASVLKFQLGSSQYATIALRELSKGGVQAYKAEFTGGR</sequence>
<dbReference type="GO" id="GO:0001522">
    <property type="term" value="P:pseudouridine synthesis"/>
    <property type="evidence" value="ECO:0007669"/>
    <property type="project" value="InterPro"/>
</dbReference>
<dbReference type="HOGENOM" id="CLU_005281_0_0_1"/>
<accession>A0A0D2DCW8</accession>
<feature type="region of interest" description="Disordered" evidence="4">
    <location>
        <begin position="1"/>
        <end position="28"/>
    </location>
</feature>
<feature type="compositionally biased region" description="Basic and acidic residues" evidence="4">
    <location>
        <begin position="1"/>
        <end position="18"/>
    </location>
</feature>
<dbReference type="VEuPathDB" id="FungiDB:PV06_07522"/>
<keyword evidence="2" id="KW-0819">tRNA processing</keyword>
<feature type="region of interest" description="Disordered" evidence="4">
    <location>
        <begin position="709"/>
        <end position="738"/>
    </location>
</feature>
<dbReference type="PANTHER" id="PTHR13326">
    <property type="entry name" value="TRNA PSEUDOURIDINE SYNTHASE D"/>
    <property type="match status" value="1"/>
</dbReference>
<dbReference type="RefSeq" id="XP_016260531.1">
    <property type="nucleotide sequence ID" value="XM_016408777.1"/>
</dbReference>
<dbReference type="FunFam" id="3.30.2350.20:FF:000009">
    <property type="entry name" value="Pseudouridine synthase TruD/Pus7, putative"/>
    <property type="match status" value="1"/>
</dbReference>
<dbReference type="InterPro" id="IPR020103">
    <property type="entry name" value="PsdUridine_synth_cat_dom_sf"/>
</dbReference>
<dbReference type="GO" id="GO:0008033">
    <property type="term" value="P:tRNA processing"/>
    <property type="evidence" value="ECO:0007669"/>
    <property type="project" value="UniProtKB-KW"/>
</dbReference>
<evidence type="ECO:0000256" key="1">
    <source>
        <dbReference type="ARBA" id="ARBA00007953"/>
    </source>
</evidence>
<dbReference type="GO" id="GO:0005634">
    <property type="term" value="C:nucleus"/>
    <property type="evidence" value="ECO:0007669"/>
    <property type="project" value="TreeGrafter"/>
</dbReference>
<dbReference type="STRING" id="215243.A0A0D2DCW8"/>
<feature type="compositionally biased region" description="Polar residues" evidence="4">
    <location>
        <begin position="95"/>
        <end position="108"/>
    </location>
</feature>